<dbReference type="EC" id="1.2.7.-" evidence="4"/>
<dbReference type="CDD" id="cd03375">
    <property type="entry name" value="TPP_OGFOR"/>
    <property type="match status" value="1"/>
</dbReference>
<feature type="domain" description="Thiamine pyrophosphate enzyme TPP-binding" evidence="2">
    <location>
        <begin position="50"/>
        <end position="197"/>
    </location>
</feature>
<dbReference type="SUPFAM" id="SSF52518">
    <property type="entry name" value="Thiamin diphosphate-binding fold (THDP-binding)"/>
    <property type="match status" value="1"/>
</dbReference>
<accession>A0A3B1DXN5</accession>
<dbReference type="InterPro" id="IPR032686">
    <property type="entry name" value="PFO_beta_C"/>
</dbReference>
<organism evidence="4">
    <name type="scientific">hydrothermal vent metagenome</name>
    <dbReference type="NCBI Taxonomy" id="652676"/>
    <lineage>
        <taxon>unclassified sequences</taxon>
        <taxon>metagenomes</taxon>
        <taxon>ecological metagenomes</taxon>
    </lineage>
</organism>
<dbReference type="PANTHER" id="PTHR48084:SF4">
    <property type="entry name" value="2-OXOGLUTARATE OXIDOREDUCTASE SUBUNIT KORB"/>
    <property type="match status" value="1"/>
</dbReference>
<dbReference type="GO" id="GO:0016625">
    <property type="term" value="F:oxidoreductase activity, acting on the aldehyde or oxo group of donors, iron-sulfur protein as acceptor"/>
    <property type="evidence" value="ECO:0007669"/>
    <property type="project" value="UniProtKB-ARBA"/>
</dbReference>
<keyword evidence="1 4" id="KW-0560">Oxidoreductase</keyword>
<feature type="domain" description="Pyruvate ferredoxin oxidoreductase beta subunit C-terminal" evidence="3">
    <location>
        <begin position="240"/>
        <end position="277"/>
    </location>
</feature>
<dbReference type="InterPro" id="IPR011766">
    <property type="entry name" value="TPP_enzyme_TPP-bd"/>
</dbReference>
<reference evidence="4" key="1">
    <citation type="submission" date="2018-06" db="EMBL/GenBank/DDBJ databases">
        <authorList>
            <person name="Zhirakovskaya E."/>
        </authorList>
    </citation>
    <scope>NUCLEOTIDE SEQUENCE</scope>
</reference>
<dbReference type="EMBL" id="UOGJ01000119">
    <property type="protein sequence ID" value="VAX37095.1"/>
    <property type="molecule type" value="Genomic_DNA"/>
</dbReference>
<evidence type="ECO:0000259" key="3">
    <source>
        <dbReference type="Pfam" id="PF12367"/>
    </source>
</evidence>
<dbReference type="InterPro" id="IPR029061">
    <property type="entry name" value="THDP-binding"/>
</dbReference>
<dbReference type="PANTHER" id="PTHR48084">
    <property type="entry name" value="2-OXOGLUTARATE OXIDOREDUCTASE SUBUNIT KORB-RELATED"/>
    <property type="match status" value="1"/>
</dbReference>
<dbReference type="InterPro" id="IPR051457">
    <property type="entry name" value="2-oxoacid:Fd_oxidoreductase"/>
</dbReference>
<name>A0A3B1DXN5_9ZZZZ</name>
<evidence type="ECO:0000313" key="4">
    <source>
        <dbReference type="EMBL" id="VAX37095.1"/>
    </source>
</evidence>
<protein>
    <submittedName>
        <fullName evidence="4">2-oxoglutarate/2-oxoacid ferredoxin oxidoreductase, beta subunit</fullName>
        <ecNumber evidence="4">1.2.7.-</ecNumber>
    </submittedName>
</protein>
<dbReference type="AlphaFoldDB" id="A0A3B1DXN5"/>
<dbReference type="GO" id="GO:0030976">
    <property type="term" value="F:thiamine pyrophosphate binding"/>
    <property type="evidence" value="ECO:0007669"/>
    <property type="project" value="InterPro"/>
</dbReference>
<proteinExistence type="predicted"/>
<dbReference type="Pfam" id="PF02775">
    <property type="entry name" value="TPP_enzyme_C"/>
    <property type="match status" value="1"/>
</dbReference>
<gene>
    <name evidence="4" type="ORF">MNBD_UNCLBAC01-1608</name>
</gene>
<sequence length="297" mass="33337">MDNPLTIKDLNTENPRWCAGCGDFGIVMGVKRFMVDEQLDPTNTVNVSGIGCSGRAPFYFNTYGIHSIHGRAIPVAMGLALGRPDLNIFIHSGDGDALSIGGNHLIHGINKNFNCVFLMYDNEIYALTKNQTSPTTPKGHKTNTQPFGSYLEPIFPLKFALGAGVSFAASTADWMPDHLTNTLKAAFAHKGFSFIHVAQRCPHFYATNYDSKTTDWFSFLTHEDGIPADKRLKDKTEVLEHDPKNKDNAFHYAQDGKHYFGLFYRETNRPQYDEILHNQVKEAKSESRLAILDRFKI</sequence>
<dbReference type="Gene3D" id="3.40.50.970">
    <property type="match status" value="1"/>
</dbReference>
<evidence type="ECO:0000256" key="1">
    <source>
        <dbReference type="ARBA" id="ARBA00023002"/>
    </source>
</evidence>
<dbReference type="Pfam" id="PF12367">
    <property type="entry name" value="PFO_beta_C"/>
    <property type="match status" value="1"/>
</dbReference>
<dbReference type="GO" id="GO:0045333">
    <property type="term" value="P:cellular respiration"/>
    <property type="evidence" value="ECO:0007669"/>
    <property type="project" value="UniProtKB-ARBA"/>
</dbReference>
<evidence type="ECO:0000259" key="2">
    <source>
        <dbReference type="Pfam" id="PF02775"/>
    </source>
</evidence>